<evidence type="ECO:0000313" key="2">
    <source>
        <dbReference type="EMBL" id="QSQ23325.1"/>
    </source>
</evidence>
<gene>
    <name evidence="2" type="ORF">JY651_51050</name>
</gene>
<dbReference type="RefSeq" id="WP_206724900.1">
    <property type="nucleotide sequence ID" value="NZ_CP071090.1"/>
</dbReference>
<evidence type="ECO:0000256" key="1">
    <source>
        <dbReference type="SAM" id="SignalP"/>
    </source>
</evidence>
<dbReference type="EMBL" id="CP071090">
    <property type="protein sequence ID" value="QSQ23325.1"/>
    <property type="molecule type" value="Genomic_DNA"/>
</dbReference>
<feature type="signal peptide" evidence="1">
    <location>
        <begin position="1"/>
        <end position="23"/>
    </location>
</feature>
<dbReference type="Proteomes" id="UP000662747">
    <property type="component" value="Chromosome"/>
</dbReference>
<evidence type="ECO:0000313" key="3">
    <source>
        <dbReference type="Proteomes" id="UP000662747"/>
    </source>
</evidence>
<keyword evidence="3" id="KW-1185">Reference proteome</keyword>
<dbReference type="InterPro" id="IPR021314">
    <property type="entry name" value="DUF2911"/>
</dbReference>
<organism evidence="2 3">
    <name type="scientific">Pyxidicoccus parkwayensis</name>
    <dbReference type="NCBI Taxonomy" id="2813578"/>
    <lineage>
        <taxon>Bacteria</taxon>
        <taxon>Pseudomonadati</taxon>
        <taxon>Myxococcota</taxon>
        <taxon>Myxococcia</taxon>
        <taxon>Myxococcales</taxon>
        <taxon>Cystobacterineae</taxon>
        <taxon>Myxococcaceae</taxon>
        <taxon>Pyxidicoccus</taxon>
    </lineage>
</organism>
<protein>
    <submittedName>
        <fullName evidence="2">DUF2911 domain-containing protein</fullName>
    </submittedName>
</protein>
<dbReference type="Pfam" id="PF11138">
    <property type="entry name" value="DUF2911"/>
    <property type="match status" value="1"/>
</dbReference>
<keyword evidence="1" id="KW-0732">Signal</keyword>
<reference evidence="2 3" key="1">
    <citation type="submission" date="2021-02" db="EMBL/GenBank/DDBJ databases">
        <title>De Novo genome assembly of isolated myxobacteria.</title>
        <authorList>
            <person name="Stevens D.C."/>
        </authorList>
    </citation>
    <scope>NUCLEOTIDE SEQUENCE [LARGE SCALE GENOMIC DNA]</scope>
    <source>
        <strain evidence="3">SCPEA02</strain>
    </source>
</reference>
<sequence>MKNLALGCLLSALVVLTATPAEAQLELPAASPSAKVAQRVGVTDISIDYSSPGVKGRKVWGDLVPFDKVWRTGANAATKITFSRDVTFGGKPVPAGTYSIVSMPSQKGWKVMLNKELGLWATPAPYEASNDVASVDATTTEIPSRERLAFLFSNTTDDSTSLDLEWEKLRVSVPIKVDSAAHAKAGIQAAVEGSSRTLANAARYLADTQKDYPAALKQADASVAIQSTWFNQWIRADILGRMGKYAEARKSAQLAWDLGQNDKGFFFRDQVSKALAEWKNKK</sequence>
<proteinExistence type="predicted"/>
<name>A0ABX7NWN4_9BACT</name>
<feature type="chain" id="PRO_5045776853" evidence="1">
    <location>
        <begin position="24"/>
        <end position="282"/>
    </location>
</feature>
<accession>A0ABX7NWN4</accession>